<feature type="transmembrane region" description="Helical" evidence="10">
    <location>
        <begin position="188"/>
        <end position="208"/>
    </location>
</feature>
<evidence type="ECO:0000313" key="13">
    <source>
        <dbReference type="Proteomes" id="UP001152622"/>
    </source>
</evidence>
<keyword evidence="6 10" id="KW-0472">Membrane</keyword>
<dbReference type="PANTHER" id="PTHR10519:SF20">
    <property type="entry name" value="G-PROTEIN COUPLED RECEPTOR 156-RELATED"/>
    <property type="match status" value="1"/>
</dbReference>
<evidence type="ECO:0000256" key="10">
    <source>
        <dbReference type="SAM" id="Phobius"/>
    </source>
</evidence>
<evidence type="ECO:0000256" key="7">
    <source>
        <dbReference type="ARBA" id="ARBA00023170"/>
    </source>
</evidence>
<feature type="transmembrane region" description="Helical" evidence="10">
    <location>
        <begin position="107"/>
        <end position="127"/>
    </location>
</feature>
<gene>
    <name evidence="12" type="ORF">SKAU_G00242910</name>
</gene>
<comment type="caution">
    <text evidence="12">The sequence shown here is derived from an EMBL/GenBank/DDBJ whole genome shotgun (WGS) entry which is preliminary data.</text>
</comment>
<dbReference type="GO" id="GO:0004965">
    <property type="term" value="F:G protein-coupled GABA receptor activity"/>
    <property type="evidence" value="ECO:0007669"/>
    <property type="project" value="InterPro"/>
</dbReference>
<keyword evidence="4 10" id="KW-1133">Transmembrane helix</keyword>
<keyword evidence="3 10" id="KW-0812">Transmembrane</keyword>
<feature type="transmembrane region" description="Helical" evidence="10">
    <location>
        <begin position="246"/>
        <end position="266"/>
    </location>
</feature>
<evidence type="ECO:0000256" key="9">
    <source>
        <dbReference type="ARBA" id="ARBA00023224"/>
    </source>
</evidence>
<accession>A0A9Q1F846</accession>
<feature type="transmembrane region" description="Helical" evidence="10">
    <location>
        <begin position="147"/>
        <end position="167"/>
    </location>
</feature>
<comment type="subcellular location">
    <subcellularLocation>
        <location evidence="1">Membrane</location>
        <topology evidence="1">Multi-pass membrane protein</topology>
    </subcellularLocation>
</comment>
<keyword evidence="7" id="KW-0675">Receptor</keyword>
<protein>
    <recommendedName>
        <fullName evidence="11">G-protein coupled receptors family 3 profile domain-containing protein</fullName>
    </recommendedName>
</protein>
<feature type="transmembrane region" description="Helical" evidence="10">
    <location>
        <begin position="72"/>
        <end position="95"/>
    </location>
</feature>
<keyword evidence="5" id="KW-0297">G-protein coupled receptor</keyword>
<evidence type="ECO:0000256" key="8">
    <source>
        <dbReference type="ARBA" id="ARBA00023180"/>
    </source>
</evidence>
<evidence type="ECO:0000256" key="5">
    <source>
        <dbReference type="ARBA" id="ARBA00023040"/>
    </source>
</evidence>
<dbReference type="Proteomes" id="UP001152622">
    <property type="component" value="Chromosome 8"/>
</dbReference>
<keyword evidence="13" id="KW-1185">Reference proteome</keyword>
<evidence type="ECO:0000259" key="11">
    <source>
        <dbReference type="PROSITE" id="PS50259"/>
    </source>
</evidence>
<evidence type="ECO:0000313" key="12">
    <source>
        <dbReference type="EMBL" id="KAJ8352815.1"/>
    </source>
</evidence>
<dbReference type="OrthoDB" id="411630at2759"/>
<feature type="domain" description="G-protein coupled receptors family 3 profile" evidence="11">
    <location>
        <begin position="70"/>
        <end position="296"/>
    </location>
</feature>
<name>A0A9Q1F846_SYNKA</name>
<dbReference type="GO" id="GO:0038039">
    <property type="term" value="C:G protein-coupled receptor heterodimeric complex"/>
    <property type="evidence" value="ECO:0007669"/>
    <property type="project" value="TreeGrafter"/>
</dbReference>
<evidence type="ECO:0000256" key="2">
    <source>
        <dbReference type="ARBA" id="ARBA00008991"/>
    </source>
</evidence>
<dbReference type="InterPro" id="IPR002455">
    <property type="entry name" value="GPCR3_GABA-B"/>
</dbReference>
<keyword evidence="9" id="KW-0807">Transducer</keyword>
<sequence length="296" mass="32481">MEPARGPTWGPTRGPTRGPPLNCSAQCGDRSCSIHPGVHSQEAWEILYQLCSLASQSGVEVELKPLSPVLCAVVWTLLSCGILLALLFLVFTLRFRNNRIVKMSSPNLNILTLCGSVLTYSSGFLFAIEERSLLPETGPRTAMQARIWTLCIGSSLVFGPILGKTWRIYRVFTQRVPDKRVIIRDTQLMGLVALVILLDILVLAAWGWTDPVQCAKSISAVVKVVERDVSYSLSQLDSCSSLHSDIWIILFSVLKGSLLLYGTYLAGLTSNVSSPPVNQSPTIVTARLPGPRSQWR</sequence>
<dbReference type="Pfam" id="PF00003">
    <property type="entry name" value="7tm_3"/>
    <property type="match status" value="1"/>
</dbReference>
<dbReference type="EMBL" id="JAINUF010000008">
    <property type="protein sequence ID" value="KAJ8352815.1"/>
    <property type="molecule type" value="Genomic_DNA"/>
</dbReference>
<evidence type="ECO:0000256" key="6">
    <source>
        <dbReference type="ARBA" id="ARBA00023136"/>
    </source>
</evidence>
<dbReference type="PROSITE" id="PS50259">
    <property type="entry name" value="G_PROTEIN_RECEP_F3_4"/>
    <property type="match status" value="1"/>
</dbReference>
<dbReference type="AlphaFoldDB" id="A0A9Q1F846"/>
<proteinExistence type="inferred from homology"/>
<keyword evidence="8" id="KW-0325">Glycoprotein</keyword>
<organism evidence="12 13">
    <name type="scientific">Synaphobranchus kaupii</name>
    <name type="common">Kaup's arrowtooth eel</name>
    <dbReference type="NCBI Taxonomy" id="118154"/>
    <lineage>
        <taxon>Eukaryota</taxon>
        <taxon>Metazoa</taxon>
        <taxon>Chordata</taxon>
        <taxon>Craniata</taxon>
        <taxon>Vertebrata</taxon>
        <taxon>Euteleostomi</taxon>
        <taxon>Actinopterygii</taxon>
        <taxon>Neopterygii</taxon>
        <taxon>Teleostei</taxon>
        <taxon>Anguilliformes</taxon>
        <taxon>Synaphobranchidae</taxon>
        <taxon>Synaphobranchus</taxon>
    </lineage>
</organism>
<dbReference type="InterPro" id="IPR017978">
    <property type="entry name" value="GPCR_3_C"/>
</dbReference>
<dbReference type="GO" id="GO:0007214">
    <property type="term" value="P:gamma-aminobutyric acid signaling pathway"/>
    <property type="evidence" value="ECO:0007669"/>
    <property type="project" value="TreeGrafter"/>
</dbReference>
<evidence type="ECO:0000256" key="4">
    <source>
        <dbReference type="ARBA" id="ARBA00022989"/>
    </source>
</evidence>
<dbReference type="PANTHER" id="PTHR10519">
    <property type="entry name" value="GABA-B RECEPTOR"/>
    <property type="match status" value="1"/>
</dbReference>
<comment type="similarity">
    <text evidence="2">Belongs to the G-protein coupled receptor 3 family. GABA-B receptor subfamily.</text>
</comment>
<evidence type="ECO:0000256" key="3">
    <source>
        <dbReference type="ARBA" id="ARBA00022692"/>
    </source>
</evidence>
<reference evidence="12" key="1">
    <citation type="journal article" date="2023" name="Science">
        <title>Genome structures resolve the early diversification of teleost fishes.</title>
        <authorList>
            <person name="Parey E."/>
            <person name="Louis A."/>
            <person name="Montfort J."/>
            <person name="Bouchez O."/>
            <person name="Roques C."/>
            <person name="Iampietro C."/>
            <person name="Lluch J."/>
            <person name="Castinel A."/>
            <person name="Donnadieu C."/>
            <person name="Desvignes T."/>
            <person name="Floi Bucao C."/>
            <person name="Jouanno E."/>
            <person name="Wen M."/>
            <person name="Mejri S."/>
            <person name="Dirks R."/>
            <person name="Jansen H."/>
            <person name="Henkel C."/>
            <person name="Chen W.J."/>
            <person name="Zahm M."/>
            <person name="Cabau C."/>
            <person name="Klopp C."/>
            <person name="Thompson A.W."/>
            <person name="Robinson-Rechavi M."/>
            <person name="Braasch I."/>
            <person name="Lecointre G."/>
            <person name="Bobe J."/>
            <person name="Postlethwait J.H."/>
            <person name="Berthelot C."/>
            <person name="Roest Crollius H."/>
            <person name="Guiguen Y."/>
        </authorList>
    </citation>
    <scope>NUCLEOTIDE SEQUENCE</scope>
    <source>
        <strain evidence="12">WJC10195</strain>
    </source>
</reference>
<evidence type="ECO:0000256" key="1">
    <source>
        <dbReference type="ARBA" id="ARBA00004141"/>
    </source>
</evidence>